<accession>A0A822XU61</accession>
<gene>
    <name evidence="1" type="ORF">HUJ06_023899</name>
</gene>
<dbReference type="Proteomes" id="UP000607653">
    <property type="component" value="Unassembled WGS sequence"/>
</dbReference>
<sequence length="61" mass="6785">MTGPHLFSGDAEEPIACFRTKVETPLHGCDSYAYTLLAFGYMNLLIESAGDKQIYQHFVEG</sequence>
<name>A0A822XU61_NELNU</name>
<keyword evidence="2" id="KW-1185">Reference proteome</keyword>
<dbReference type="EMBL" id="DUZY01000001">
    <property type="protein sequence ID" value="DAD22436.1"/>
    <property type="molecule type" value="Genomic_DNA"/>
</dbReference>
<proteinExistence type="predicted"/>
<reference evidence="1 2" key="1">
    <citation type="journal article" date="2020" name="Mol. Biol. Evol.">
        <title>Distinct Expression and Methylation Patterns for Genes with Different Fates following a Single Whole-Genome Duplication in Flowering Plants.</title>
        <authorList>
            <person name="Shi T."/>
            <person name="Rahmani R.S."/>
            <person name="Gugger P.F."/>
            <person name="Wang M."/>
            <person name="Li H."/>
            <person name="Zhang Y."/>
            <person name="Li Z."/>
            <person name="Wang Q."/>
            <person name="Van de Peer Y."/>
            <person name="Marchal K."/>
            <person name="Chen J."/>
        </authorList>
    </citation>
    <scope>NUCLEOTIDE SEQUENCE [LARGE SCALE GENOMIC DNA]</scope>
    <source>
        <tissue evidence="1">Leaf</tissue>
    </source>
</reference>
<evidence type="ECO:0000313" key="2">
    <source>
        <dbReference type="Proteomes" id="UP000607653"/>
    </source>
</evidence>
<evidence type="ECO:0000313" key="1">
    <source>
        <dbReference type="EMBL" id="DAD22436.1"/>
    </source>
</evidence>
<dbReference type="AlphaFoldDB" id="A0A822XU61"/>
<organism evidence="1 2">
    <name type="scientific">Nelumbo nucifera</name>
    <name type="common">Sacred lotus</name>
    <dbReference type="NCBI Taxonomy" id="4432"/>
    <lineage>
        <taxon>Eukaryota</taxon>
        <taxon>Viridiplantae</taxon>
        <taxon>Streptophyta</taxon>
        <taxon>Embryophyta</taxon>
        <taxon>Tracheophyta</taxon>
        <taxon>Spermatophyta</taxon>
        <taxon>Magnoliopsida</taxon>
        <taxon>Proteales</taxon>
        <taxon>Nelumbonaceae</taxon>
        <taxon>Nelumbo</taxon>
    </lineage>
</organism>
<comment type="caution">
    <text evidence="1">The sequence shown here is derived from an EMBL/GenBank/DDBJ whole genome shotgun (WGS) entry which is preliminary data.</text>
</comment>
<protein>
    <submittedName>
        <fullName evidence="1">Uncharacterized protein</fullName>
    </submittedName>
</protein>